<evidence type="ECO:0000256" key="3">
    <source>
        <dbReference type="ARBA" id="ARBA00023163"/>
    </source>
</evidence>
<comment type="caution">
    <text evidence="6">The sequence shown here is derived from an EMBL/GenBank/DDBJ whole genome shotgun (WGS) entry which is preliminary data.</text>
</comment>
<keyword evidence="2" id="KW-0238">DNA-binding</keyword>
<evidence type="ECO:0000256" key="2">
    <source>
        <dbReference type="ARBA" id="ARBA00023125"/>
    </source>
</evidence>
<feature type="compositionally biased region" description="Low complexity" evidence="4">
    <location>
        <begin position="460"/>
        <end position="489"/>
    </location>
</feature>
<keyword evidence="1" id="KW-0805">Transcription regulation</keyword>
<dbReference type="GO" id="GO:0003700">
    <property type="term" value="F:DNA-binding transcription factor activity"/>
    <property type="evidence" value="ECO:0007669"/>
    <property type="project" value="InterPro"/>
</dbReference>
<dbReference type="AlphaFoldDB" id="A0A9W7FA32"/>
<dbReference type="EMBL" id="BRXX01000355">
    <property type="protein sequence ID" value="GMI06773.1"/>
    <property type="molecule type" value="Genomic_DNA"/>
</dbReference>
<evidence type="ECO:0000313" key="7">
    <source>
        <dbReference type="Proteomes" id="UP001165160"/>
    </source>
</evidence>
<dbReference type="InterPro" id="IPR046347">
    <property type="entry name" value="bZIP_sf"/>
</dbReference>
<feature type="compositionally biased region" description="Basic residues" evidence="4">
    <location>
        <begin position="62"/>
        <end position="73"/>
    </location>
</feature>
<dbReference type="Proteomes" id="UP001165160">
    <property type="component" value="Unassembled WGS sequence"/>
</dbReference>
<dbReference type="SMART" id="SM00338">
    <property type="entry name" value="BRLZ"/>
    <property type="match status" value="2"/>
</dbReference>
<evidence type="ECO:0000256" key="4">
    <source>
        <dbReference type="SAM" id="MobiDB-lite"/>
    </source>
</evidence>
<feature type="region of interest" description="Disordered" evidence="4">
    <location>
        <begin position="29"/>
        <end position="73"/>
    </location>
</feature>
<feature type="compositionally biased region" description="Gly residues" evidence="4">
    <location>
        <begin position="325"/>
        <end position="341"/>
    </location>
</feature>
<dbReference type="GO" id="GO:0003677">
    <property type="term" value="F:DNA binding"/>
    <property type="evidence" value="ECO:0007669"/>
    <property type="project" value="UniProtKB-KW"/>
</dbReference>
<feature type="compositionally biased region" description="Low complexity" evidence="4">
    <location>
        <begin position="119"/>
        <end position="141"/>
    </location>
</feature>
<keyword evidence="7" id="KW-1185">Reference proteome</keyword>
<reference evidence="7" key="1">
    <citation type="journal article" date="2023" name="Commun. Biol.">
        <title>Genome analysis of Parmales, the sister group of diatoms, reveals the evolutionary specialization of diatoms from phago-mixotrophs to photoautotrophs.</title>
        <authorList>
            <person name="Ban H."/>
            <person name="Sato S."/>
            <person name="Yoshikawa S."/>
            <person name="Yamada K."/>
            <person name="Nakamura Y."/>
            <person name="Ichinomiya M."/>
            <person name="Sato N."/>
            <person name="Blanc-Mathieu R."/>
            <person name="Endo H."/>
            <person name="Kuwata A."/>
            <person name="Ogata H."/>
        </authorList>
    </citation>
    <scope>NUCLEOTIDE SEQUENCE [LARGE SCALE GENOMIC DNA]</scope>
    <source>
        <strain evidence="7">NIES 3699</strain>
    </source>
</reference>
<dbReference type="Gene3D" id="1.20.5.170">
    <property type="match status" value="2"/>
</dbReference>
<feature type="domain" description="BZIP" evidence="5">
    <location>
        <begin position="50"/>
        <end position="94"/>
    </location>
</feature>
<gene>
    <name evidence="6" type="ORF">TrVE_jg14364</name>
</gene>
<feature type="region of interest" description="Disordered" evidence="4">
    <location>
        <begin position="107"/>
        <end position="146"/>
    </location>
</feature>
<dbReference type="PANTHER" id="PTHR23351">
    <property type="entry name" value="FOS TRANSCRIPTION FACTOR-RELATED"/>
    <property type="match status" value="1"/>
</dbReference>
<dbReference type="PROSITE" id="PS50217">
    <property type="entry name" value="BZIP"/>
    <property type="match status" value="2"/>
</dbReference>
<evidence type="ECO:0000313" key="6">
    <source>
        <dbReference type="EMBL" id="GMI06773.1"/>
    </source>
</evidence>
<feature type="compositionally biased region" description="Low complexity" evidence="4">
    <location>
        <begin position="414"/>
        <end position="435"/>
    </location>
</feature>
<feature type="domain" description="BZIP" evidence="5">
    <location>
        <begin position="254"/>
        <end position="297"/>
    </location>
</feature>
<accession>A0A9W7FA32</accession>
<dbReference type="InterPro" id="IPR004827">
    <property type="entry name" value="bZIP"/>
</dbReference>
<dbReference type="PANTHER" id="PTHR23351:SF24">
    <property type="entry name" value="ACTIVATING TRANSCRIPTION FACTOR 3-RELATED"/>
    <property type="match status" value="1"/>
</dbReference>
<feature type="region of interest" description="Disordered" evidence="4">
    <location>
        <begin position="305"/>
        <end position="497"/>
    </location>
</feature>
<evidence type="ECO:0000256" key="1">
    <source>
        <dbReference type="ARBA" id="ARBA00023015"/>
    </source>
</evidence>
<feature type="compositionally biased region" description="Polar residues" evidence="4">
    <location>
        <begin position="436"/>
        <end position="446"/>
    </location>
</feature>
<organism evidence="6 7">
    <name type="scientific">Triparma verrucosa</name>
    <dbReference type="NCBI Taxonomy" id="1606542"/>
    <lineage>
        <taxon>Eukaryota</taxon>
        <taxon>Sar</taxon>
        <taxon>Stramenopiles</taxon>
        <taxon>Ochrophyta</taxon>
        <taxon>Bolidophyceae</taxon>
        <taxon>Parmales</taxon>
        <taxon>Triparmaceae</taxon>
        <taxon>Triparma</taxon>
    </lineage>
</organism>
<feature type="compositionally biased region" description="Basic and acidic residues" evidence="4">
    <location>
        <begin position="343"/>
        <end position="355"/>
    </location>
</feature>
<dbReference type="GO" id="GO:0006357">
    <property type="term" value="P:regulation of transcription by RNA polymerase II"/>
    <property type="evidence" value="ECO:0007669"/>
    <property type="project" value="InterPro"/>
</dbReference>
<sequence>MSALFAMRASKEVLPQNLVLNSKIEEMDPFLPSPSGASDGFNQNDAGGTEDRLQRSRERNRMHARKTRQRKKLQMQTLQLRANELKLEQQRLKQIINDRKTANILLDICSPPLGPPGPSNSQDNQDNSSNSVSKSGAASMSLQMPPDIKFDADVEKILRRPNADIPDGKRIMKETAALVPSHKAKTIRSMSMGEDVGDDFEAEADIDHQLSGPSTPSETAALTLNGKFPDDGIDYALLSRDRNKCTPAELDQIRRERNRMHAKRTRDRKKIFVEEMDNVIKVLDAENLKLRALIEQYYPQNTFSMSTQPGALPPPTEQFYIGQRNPGGGKSTTTLTGGGSGSRRKETAVGEKEKPTASTISKQPRPTHGKTTRRNTPVVIETTETSSSSVTSSSTSKSSVVKSTPNPAKRHKPNQQQQQEQQQLNSNSDSNSDSDTMTFNLSSDNGGSEYGATVSEQPDSSVTQSSKGSTKGSSNASSSNGSSSSSVASGDEEEGRR</sequence>
<protein>
    <recommendedName>
        <fullName evidence="5">BZIP domain-containing protein</fullName>
    </recommendedName>
</protein>
<proteinExistence type="predicted"/>
<dbReference type="InterPro" id="IPR000837">
    <property type="entry name" value="AP-1"/>
</dbReference>
<feature type="compositionally biased region" description="Low complexity" evidence="4">
    <location>
        <begin position="381"/>
        <end position="404"/>
    </location>
</feature>
<dbReference type="SUPFAM" id="SSF57959">
    <property type="entry name" value="Leucine zipper domain"/>
    <property type="match status" value="2"/>
</dbReference>
<feature type="compositionally biased region" description="Basic and acidic residues" evidence="4">
    <location>
        <begin position="49"/>
        <end position="61"/>
    </location>
</feature>
<keyword evidence="3" id="KW-0804">Transcription</keyword>
<dbReference type="CDD" id="cd14809">
    <property type="entry name" value="bZIP_AUREO-like"/>
    <property type="match status" value="2"/>
</dbReference>
<evidence type="ECO:0000259" key="5">
    <source>
        <dbReference type="PROSITE" id="PS50217"/>
    </source>
</evidence>
<dbReference type="Pfam" id="PF00170">
    <property type="entry name" value="bZIP_1"/>
    <property type="match status" value="1"/>
</dbReference>
<name>A0A9W7FA32_9STRA</name>